<keyword evidence="7" id="KW-1133">Transmembrane helix</keyword>
<evidence type="ECO:0000256" key="7">
    <source>
        <dbReference type="SAM" id="Phobius"/>
    </source>
</evidence>
<dbReference type="AlphaFoldDB" id="A0A3P7JHR1"/>
<keyword evidence="3" id="KW-0328">Glycosyltransferase</keyword>
<keyword evidence="4" id="KW-0808">Transferase</keyword>
<feature type="transmembrane region" description="Helical" evidence="7">
    <location>
        <begin position="270"/>
        <end position="288"/>
    </location>
</feature>
<dbReference type="Gene3D" id="3.40.50.2000">
    <property type="entry name" value="Glycogen Phosphorylase B"/>
    <property type="match status" value="1"/>
</dbReference>
<proteinExistence type="inferred from homology"/>
<dbReference type="PANTHER" id="PTHR48043:SF22">
    <property type="entry name" value="GLUCURONOSYLTRANSFERASE"/>
    <property type="match status" value="1"/>
</dbReference>
<evidence type="ECO:0000256" key="4">
    <source>
        <dbReference type="ARBA" id="ARBA00022679"/>
    </source>
</evidence>
<keyword evidence="7" id="KW-0812">Transmembrane</keyword>
<dbReference type="Proteomes" id="UP000270094">
    <property type="component" value="Unassembled WGS sequence"/>
</dbReference>
<keyword evidence="9" id="KW-1185">Reference proteome</keyword>
<sequence>MSFMDRVQNALISTVTSLVYSHSRARESRIFWETGDLEFGEDLLVTARSSDSVIVNSVPALDFAMPTSNKIAYIGGLTIQRKPEQLNMSNFFTAFSHFPEITFIVKYESTNCTLYVPPNVQLAQWIPQAELMGHPNYKAIITHGGLSSILETLSVGKPLILMPLFADHGKNSKVMEAKGAAIILDKMNLRVLDITRAIAEVTANASLPILKIPLHKHTFFRYGQVCAKLSRMLKESLPVDHLEFIDHLVRRAAKSSRKKFPLTPKEPQQFTYTYLQIFLGILLLFLTINS</sequence>
<dbReference type="OrthoDB" id="5835829at2759"/>
<name>A0A3P7JHR1_STRVU</name>
<evidence type="ECO:0000256" key="3">
    <source>
        <dbReference type="ARBA" id="ARBA00022676"/>
    </source>
</evidence>
<evidence type="ECO:0000313" key="9">
    <source>
        <dbReference type="Proteomes" id="UP000270094"/>
    </source>
</evidence>
<keyword evidence="5" id="KW-0732">Signal</keyword>
<evidence type="ECO:0000313" key="8">
    <source>
        <dbReference type="EMBL" id="VDM77814.1"/>
    </source>
</evidence>
<gene>
    <name evidence="8" type="ORF">SVUK_LOCUS12812</name>
</gene>
<keyword evidence="7" id="KW-0472">Membrane</keyword>
<comment type="similarity">
    <text evidence="1">Belongs to the UDP-glycosyltransferase family.</text>
</comment>
<reference evidence="8 9" key="1">
    <citation type="submission" date="2018-11" db="EMBL/GenBank/DDBJ databases">
        <authorList>
            <consortium name="Pathogen Informatics"/>
        </authorList>
    </citation>
    <scope>NUCLEOTIDE SEQUENCE [LARGE SCALE GENOMIC DNA]</scope>
</reference>
<evidence type="ECO:0000256" key="2">
    <source>
        <dbReference type="ARBA" id="ARBA00012544"/>
    </source>
</evidence>
<organism evidence="8 9">
    <name type="scientific">Strongylus vulgaris</name>
    <name type="common">Blood worm</name>
    <dbReference type="NCBI Taxonomy" id="40348"/>
    <lineage>
        <taxon>Eukaryota</taxon>
        <taxon>Metazoa</taxon>
        <taxon>Ecdysozoa</taxon>
        <taxon>Nematoda</taxon>
        <taxon>Chromadorea</taxon>
        <taxon>Rhabditida</taxon>
        <taxon>Rhabditina</taxon>
        <taxon>Rhabditomorpha</taxon>
        <taxon>Strongyloidea</taxon>
        <taxon>Strongylidae</taxon>
        <taxon>Strongylus</taxon>
    </lineage>
</organism>
<dbReference type="GO" id="GO:0015020">
    <property type="term" value="F:glucuronosyltransferase activity"/>
    <property type="evidence" value="ECO:0007669"/>
    <property type="project" value="UniProtKB-EC"/>
</dbReference>
<dbReference type="InterPro" id="IPR050271">
    <property type="entry name" value="UDP-glycosyltransferase"/>
</dbReference>
<dbReference type="PANTHER" id="PTHR48043">
    <property type="entry name" value="EG:EG0003.4 PROTEIN-RELATED"/>
    <property type="match status" value="1"/>
</dbReference>
<protein>
    <recommendedName>
        <fullName evidence="2">glucuronosyltransferase</fullName>
        <ecNumber evidence="2">2.4.1.17</ecNumber>
    </recommendedName>
</protein>
<evidence type="ECO:0000256" key="1">
    <source>
        <dbReference type="ARBA" id="ARBA00009995"/>
    </source>
</evidence>
<dbReference type="EC" id="2.4.1.17" evidence="2"/>
<accession>A0A3P7JHR1</accession>
<comment type="catalytic activity">
    <reaction evidence="6">
        <text>glucuronate acceptor + UDP-alpha-D-glucuronate = acceptor beta-D-glucuronoside + UDP + H(+)</text>
        <dbReference type="Rhea" id="RHEA:21032"/>
        <dbReference type="ChEBI" id="CHEBI:15378"/>
        <dbReference type="ChEBI" id="CHEBI:58052"/>
        <dbReference type="ChEBI" id="CHEBI:58223"/>
        <dbReference type="ChEBI" id="CHEBI:132367"/>
        <dbReference type="ChEBI" id="CHEBI:132368"/>
        <dbReference type="EC" id="2.4.1.17"/>
    </reaction>
</comment>
<dbReference type="SUPFAM" id="SSF53756">
    <property type="entry name" value="UDP-Glycosyltransferase/glycogen phosphorylase"/>
    <property type="match status" value="1"/>
</dbReference>
<dbReference type="Pfam" id="PF00201">
    <property type="entry name" value="UDPGT"/>
    <property type="match status" value="1"/>
</dbReference>
<evidence type="ECO:0000256" key="5">
    <source>
        <dbReference type="ARBA" id="ARBA00022729"/>
    </source>
</evidence>
<dbReference type="InterPro" id="IPR002213">
    <property type="entry name" value="UDP_glucos_trans"/>
</dbReference>
<dbReference type="EMBL" id="UYYB01100221">
    <property type="protein sequence ID" value="VDM77814.1"/>
    <property type="molecule type" value="Genomic_DNA"/>
</dbReference>
<evidence type="ECO:0000256" key="6">
    <source>
        <dbReference type="ARBA" id="ARBA00047475"/>
    </source>
</evidence>